<dbReference type="InterPro" id="IPR001296">
    <property type="entry name" value="Glyco_trans_1"/>
</dbReference>
<dbReference type="InterPro" id="IPR050194">
    <property type="entry name" value="Glycosyltransferase_grp1"/>
</dbReference>
<evidence type="ECO:0000313" key="3">
    <source>
        <dbReference type="EMBL" id="RDV15247.1"/>
    </source>
</evidence>
<accession>A0A3D8LCW2</accession>
<keyword evidence="3" id="KW-0808">Transferase</keyword>
<proteinExistence type="predicted"/>
<evidence type="ECO:0000313" key="4">
    <source>
        <dbReference type="Proteomes" id="UP000256708"/>
    </source>
</evidence>
<dbReference type="Proteomes" id="UP000256708">
    <property type="component" value="Unassembled WGS sequence"/>
</dbReference>
<sequence>MRVLHLASEKTWRGGEQQTAYLIEELQKLSVACHVACRKGSSFEQYCLQHQIPHIALSFSKVLPLATAYGIKEYTNKHRIDIIHMHTSNAHTMGVLAHLLGARATLILSRRVEFEIGRNAFSQFKYNYSGIKRILCVSARVCQVMAASIKDAGKCTVVYDGISLDRFATQPKENAGFLRRHYSISPDDALIGNISAIDKDKDYYTFLDTAKALKEANVKAKYIAIGKGPLEDEIKAYTRTLGLEQDVIFTGFINNIPEVLPELDLLLFTSLKEGLGTTILDAFACRVPVVATSTGGIPEIVESGKTGFLTPVKRHDLMAEKVLCIFNDPGLRDRLVQQAAQRVLMFTKEQTALKTLAVYKEVLSLH</sequence>
<dbReference type="CDD" id="cd03801">
    <property type="entry name" value="GT4_PimA-like"/>
    <property type="match status" value="1"/>
</dbReference>
<dbReference type="OrthoDB" id="9811239at2"/>
<dbReference type="EMBL" id="QRGR01000010">
    <property type="protein sequence ID" value="RDV15247.1"/>
    <property type="molecule type" value="Genomic_DNA"/>
</dbReference>
<name>A0A3D8LCW2_9BACT</name>
<dbReference type="AlphaFoldDB" id="A0A3D8LCW2"/>
<protein>
    <submittedName>
        <fullName evidence="3">Glycosyltransferase family 1 protein</fullName>
    </submittedName>
</protein>
<keyword evidence="4" id="KW-1185">Reference proteome</keyword>
<dbReference type="InterPro" id="IPR028098">
    <property type="entry name" value="Glyco_trans_4-like_N"/>
</dbReference>
<comment type="caution">
    <text evidence="3">The sequence shown here is derived from an EMBL/GenBank/DDBJ whole genome shotgun (WGS) entry which is preliminary data.</text>
</comment>
<dbReference type="SUPFAM" id="SSF53756">
    <property type="entry name" value="UDP-Glycosyltransferase/glycogen phosphorylase"/>
    <property type="match status" value="1"/>
</dbReference>
<organism evidence="3 4">
    <name type="scientific">Pontibacter diazotrophicus</name>
    <dbReference type="NCBI Taxonomy" id="1400979"/>
    <lineage>
        <taxon>Bacteria</taxon>
        <taxon>Pseudomonadati</taxon>
        <taxon>Bacteroidota</taxon>
        <taxon>Cytophagia</taxon>
        <taxon>Cytophagales</taxon>
        <taxon>Hymenobacteraceae</taxon>
        <taxon>Pontibacter</taxon>
    </lineage>
</organism>
<dbReference type="PANTHER" id="PTHR45947">
    <property type="entry name" value="SULFOQUINOVOSYL TRANSFERASE SQD2"/>
    <property type="match status" value="1"/>
</dbReference>
<dbReference type="Gene3D" id="3.40.50.2000">
    <property type="entry name" value="Glycogen Phosphorylase B"/>
    <property type="match status" value="2"/>
</dbReference>
<feature type="domain" description="Glycosyltransferase subfamily 4-like N-terminal" evidence="2">
    <location>
        <begin position="13"/>
        <end position="166"/>
    </location>
</feature>
<evidence type="ECO:0000259" key="2">
    <source>
        <dbReference type="Pfam" id="PF13439"/>
    </source>
</evidence>
<dbReference type="RefSeq" id="WP_115565659.1">
    <property type="nucleotide sequence ID" value="NZ_QRGR01000010.1"/>
</dbReference>
<dbReference type="Pfam" id="PF13439">
    <property type="entry name" value="Glyco_transf_4"/>
    <property type="match status" value="1"/>
</dbReference>
<dbReference type="Pfam" id="PF00534">
    <property type="entry name" value="Glycos_transf_1"/>
    <property type="match status" value="1"/>
</dbReference>
<evidence type="ECO:0000259" key="1">
    <source>
        <dbReference type="Pfam" id="PF00534"/>
    </source>
</evidence>
<reference evidence="4" key="1">
    <citation type="submission" date="2018-08" db="EMBL/GenBank/DDBJ databases">
        <authorList>
            <person name="Liu Z.-W."/>
            <person name="Du Z.-J."/>
        </authorList>
    </citation>
    <scope>NUCLEOTIDE SEQUENCE [LARGE SCALE GENOMIC DNA]</scope>
    <source>
        <strain evidence="4">H4X</strain>
    </source>
</reference>
<gene>
    <name evidence="3" type="ORF">DXT99_11350</name>
</gene>
<feature type="domain" description="Glycosyl transferase family 1" evidence="1">
    <location>
        <begin position="179"/>
        <end position="341"/>
    </location>
</feature>
<dbReference type="PANTHER" id="PTHR45947:SF3">
    <property type="entry name" value="SULFOQUINOVOSYL TRANSFERASE SQD2"/>
    <property type="match status" value="1"/>
</dbReference>
<dbReference type="GO" id="GO:0016757">
    <property type="term" value="F:glycosyltransferase activity"/>
    <property type="evidence" value="ECO:0007669"/>
    <property type="project" value="InterPro"/>
</dbReference>